<sequence>MDPSAARPSAPESDNVADGDGLVSRLRVIEDQPLESRADAYTALHAELKAVLDSADRVGADRTGADRATG</sequence>
<protein>
    <submittedName>
        <fullName evidence="1">Uncharacterized protein</fullName>
    </submittedName>
</protein>
<comment type="caution">
    <text evidence="1">The sequence shown here is derived from an EMBL/GenBank/DDBJ whole genome shotgun (WGS) entry which is preliminary data.</text>
</comment>
<dbReference type="AlphaFoldDB" id="A0A433JVI6"/>
<reference evidence="1 2" key="1">
    <citation type="submission" date="2018-12" db="EMBL/GenBank/DDBJ databases">
        <authorList>
            <person name="Li F."/>
        </authorList>
    </citation>
    <scope>NUCLEOTIDE SEQUENCE [LARGE SCALE GENOMIC DNA]</scope>
    <source>
        <strain evidence="1 2">EGI 6500705</strain>
    </source>
</reference>
<dbReference type="EMBL" id="RZGZ01000002">
    <property type="protein sequence ID" value="RUR02075.1"/>
    <property type="molecule type" value="Genomic_DNA"/>
</dbReference>
<gene>
    <name evidence="1" type="ORF">ELQ94_09180</name>
</gene>
<accession>A0A433JVI6</accession>
<proteinExistence type="predicted"/>
<keyword evidence="2" id="KW-1185">Reference proteome</keyword>
<evidence type="ECO:0000313" key="2">
    <source>
        <dbReference type="Proteomes" id="UP000274909"/>
    </source>
</evidence>
<organism evidence="1 2">
    <name type="scientific">Labedella endophytica</name>
    <dbReference type="NCBI Taxonomy" id="1523160"/>
    <lineage>
        <taxon>Bacteria</taxon>
        <taxon>Bacillati</taxon>
        <taxon>Actinomycetota</taxon>
        <taxon>Actinomycetes</taxon>
        <taxon>Micrococcales</taxon>
        <taxon>Microbacteriaceae</taxon>
        <taxon>Labedella</taxon>
    </lineage>
</organism>
<dbReference type="Proteomes" id="UP000274909">
    <property type="component" value="Unassembled WGS sequence"/>
</dbReference>
<name>A0A433JVI6_9MICO</name>
<evidence type="ECO:0000313" key="1">
    <source>
        <dbReference type="EMBL" id="RUR02075.1"/>
    </source>
</evidence>
<dbReference type="OrthoDB" id="5125441at2"/>